<dbReference type="InterPro" id="IPR003406">
    <property type="entry name" value="Glyco_trans_14"/>
</dbReference>
<dbReference type="PANTHER" id="PTHR45719">
    <property type="entry name" value="GLYCOSYLTRANSFERASE"/>
    <property type="match status" value="1"/>
</dbReference>
<dbReference type="AlphaFoldDB" id="A0A6P8BXV7"/>
<dbReference type="InterPro" id="IPR044610">
    <property type="entry name" value="GLCAT14A/B/C"/>
</dbReference>
<keyword evidence="3" id="KW-0808">Transferase</keyword>
<name>A0A6P8BXV7_PUNGR</name>
<dbReference type="Proteomes" id="UP000515151">
    <property type="component" value="Chromosome 1"/>
</dbReference>
<reference evidence="6" key="1">
    <citation type="journal article" date="2020" name="Plant Biotechnol. J.">
        <title>The pomegranate (Punica granatum L.) draft genome dissects genetic divergence between soft- and hard-seeded cultivars.</title>
        <authorList>
            <person name="Luo X."/>
            <person name="Li H."/>
            <person name="Wu Z."/>
            <person name="Yao W."/>
            <person name="Zhao P."/>
            <person name="Cao D."/>
            <person name="Yu H."/>
            <person name="Li K."/>
            <person name="Poudel K."/>
            <person name="Zhao D."/>
            <person name="Zhang F."/>
            <person name="Xia X."/>
            <person name="Chen L."/>
            <person name="Wang Q."/>
            <person name="Jing D."/>
            <person name="Cao S."/>
        </authorList>
    </citation>
    <scope>NUCLEOTIDE SEQUENCE [LARGE SCALE GENOMIC DNA]</scope>
    <source>
        <strain evidence="6">cv. Tunisia</strain>
    </source>
</reference>
<dbReference type="Pfam" id="PF02485">
    <property type="entry name" value="Branch"/>
    <property type="match status" value="1"/>
</dbReference>
<gene>
    <name evidence="7" type="primary">LOC116189543</name>
</gene>
<reference evidence="7" key="2">
    <citation type="submission" date="2025-08" db="UniProtKB">
        <authorList>
            <consortium name="RefSeq"/>
        </authorList>
    </citation>
    <scope>IDENTIFICATION</scope>
    <source>
        <tissue evidence="7">Leaf</tissue>
    </source>
</reference>
<keyword evidence="6" id="KW-1185">Reference proteome</keyword>
<keyword evidence="5" id="KW-0325">Glycoprotein</keyword>
<protein>
    <submittedName>
        <fullName evidence="7">Beta-glucuronosyltransferase GlcAT14A-like</fullName>
    </submittedName>
</protein>
<organism evidence="6 7">
    <name type="scientific">Punica granatum</name>
    <name type="common">Pomegranate</name>
    <dbReference type="NCBI Taxonomy" id="22663"/>
    <lineage>
        <taxon>Eukaryota</taxon>
        <taxon>Viridiplantae</taxon>
        <taxon>Streptophyta</taxon>
        <taxon>Embryophyta</taxon>
        <taxon>Tracheophyta</taxon>
        <taxon>Spermatophyta</taxon>
        <taxon>Magnoliopsida</taxon>
        <taxon>eudicotyledons</taxon>
        <taxon>Gunneridae</taxon>
        <taxon>Pentapetalae</taxon>
        <taxon>rosids</taxon>
        <taxon>malvids</taxon>
        <taxon>Myrtales</taxon>
        <taxon>Lythraceae</taxon>
        <taxon>Punica</taxon>
    </lineage>
</organism>
<evidence type="ECO:0000256" key="2">
    <source>
        <dbReference type="ARBA" id="ARBA00022676"/>
    </source>
</evidence>
<evidence type="ECO:0000256" key="3">
    <source>
        <dbReference type="ARBA" id="ARBA00022679"/>
    </source>
</evidence>
<accession>A0A6P8BXV7</accession>
<sequence length="418" mass="47933">MGPKKIEKTWVPIAISCLLCLLFFAISFNMGLVVSFQSVSSILSVFPLSTNFTIRSCESRLDNKDSEASLNYAIPRFAYFLYGSKGDLDKLWRTLQVLYHPRNHYLLHLDRESPLEERSELESRVENDPIMAKVGNVQMIKNANMVTYRGPTMVSNVLHACAIFLRSTKDWDWFINLSASDYPLVTQDDLLHTFSNISRNLNFIEHTSHLGWKRERRGKPLFIDPGLYSATKSDVLELKERRALPTAFKLFTGSAWMVLSRSFVEYCIWGWDNLPRTLLMYYTNFVSSAEGYFQTVICNSPEFVHTAINHDLHYISWDRPPRQHPRTITLRDLPRMIELNVPFARKFGQEHMVVMDKIDRDLLGRKNGSFTPGGWCVGENCSDVGDPTSLRPGAGALRLRAIMARLLANQTGQNYCKV</sequence>
<dbReference type="PANTHER" id="PTHR45719:SF7">
    <property type="entry name" value="OS01G0201100 PROTEIN"/>
    <property type="match status" value="1"/>
</dbReference>
<evidence type="ECO:0000313" key="7">
    <source>
        <dbReference type="RefSeq" id="XP_031375119.1"/>
    </source>
</evidence>
<proteinExistence type="predicted"/>
<keyword evidence="4" id="KW-0472">Membrane</keyword>
<comment type="subcellular location">
    <subcellularLocation>
        <location evidence="1">Membrane</location>
        <topology evidence="1">Single-pass type II membrane protein</topology>
    </subcellularLocation>
</comment>
<evidence type="ECO:0000256" key="5">
    <source>
        <dbReference type="ARBA" id="ARBA00023180"/>
    </source>
</evidence>
<dbReference type="GeneID" id="116189543"/>
<dbReference type="GO" id="GO:0016020">
    <property type="term" value="C:membrane"/>
    <property type="evidence" value="ECO:0007669"/>
    <property type="project" value="UniProtKB-SubCell"/>
</dbReference>
<dbReference type="GO" id="GO:0015020">
    <property type="term" value="F:glucuronosyltransferase activity"/>
    <property type="evidence" value="ECO:0007669"/>
    <property type="project" value="InterPro"/>
</dbReference>
<evidence type="ECO:0000256" key="4">
    <source>
        <dbReference type="ARBA" id="ARBA00023136"/>
    </source>
</evidence>
<evidence type="ECO:0000313" key="6">
    <source>
        <dbReference type="Proteomes" id="UP000515151"/>
    </source>
</evidence>
<evidence type="ECO:0000256" key="1">
    <source>
        <dbReference type="ARBA" id="ARBA00004606"/>
    </source>
</evidence>
<keyword evidence="2" id="KW-0328">Glycosyltransferase</keyword>
<dbReference type="OrthoDB" id="2019572at2759"/>
<dbReference type="RefSeq" id="XP_031375119.1">
    <property type="nucleotide sequence ID" value="XM_031519259.1"/>
</dbReference>